<dbReference type="EMBL" id="CP130318">
    <property type="protein sequence ID" value="WNQ09247.1"/>
    <property type="molecule type" value="Genomic_DNA"/>
</dbReference>
<feature type="domain" description="Cell wall elongation regulator TseB-like" evidence="1">
    <location>
        <begin position="39"/>
        <end position="83"/>
    </location>
</feature>
<protein>
    <submittedName>
        <fullName evidence="2">DUF5590 domain-containing protein</fullName>
    </submittedName>
</protein>
<gene>
    <name evidence="2" type="ORF">MJA45_16570</name>
</gene>
<dbReference type="SUPFAM" id="SSF54403">
    <property type="entry name" value="Cystatin/monellin"/>
    <property type="match status" value="2"/>
</dbReference>
<reference evidence="2 3" key="1">
    <citation type="submission" date="2022-02" db="EMBL/GenBank/DDBJ databases">
        <title>Paenibacillus sp. MBLB1776 Whole Genome Shotgun Sequencing.</title>
        <authorList>
            <person name="Hwang C.Y."/>
            <person name="Cho E.-S."/>
            <person name="Seo M.-J."/>
        </authorList>
    </citation>
    <scope>NUCLEOTIDE SEQUENCE [LARGE SCALE GENOMIC DNA]</scope>
    <source>
        <strain evidence="2 3">MBLB1776</strain>
    </source>
</reference>
<organism evidence="2 3">
    <name type="scientific">Paenibacillus aurantius</name>
    <dbReference type="NCBI Taxonomy" id="2918900"/>
    <lineage>
        <taxon>Bacteria</taxon>
        <taxon>Bacillati</taxon>
        <taxon>Bacillota</taxon>
        <taxon>Bacilli</taxon>
        <taxon>Bacillales</taxon>
        <taxon>Paenibacillaceae</taxon>
        <taxon>Paenibacillus</taxon>
    </lineage>
</organism>
<name>A0AA96L914_9BACL</name>
<sequence length="163" mass="18793">MRRKWRIAAALSLLVLLLGIAGYRFYTIIQSDTWKEEDTAIQKAKEKAGLVTTDKVEPFVGDRPYMIVSGDNAEGKKLIVWVSETEVHSELADNGMAREAARQKVLQTKPEAEIMRITPGKLENTYCWQVFYKAEKDGKKRLYYDYYQFKDGSLLDTWTLSLQ</sequence>
<dbReference type="AlphaFoldDB" id="A0AA96L914"/>
<dbReference type="InterPro" id="IPR041401">
    <property type="entry name" value="TseB-like_dom"/>
</dbReference>
<dbReference type="Pfam" id="PF17881">
    <property type="entry name" value="TseB"/>
    <property type="match status" value="1"/>
</dbReference>
<proteinExistence type="predicted"/>
<dbReference type="InterPro" id="IPR046350">
    <property type="entry name" value="Cystatin_sf"/>
</dbReference>
<dbReference type="Proteomes" id="UP001305702">
    <property type="component" value="Chromosome"/>
</dbReference>
<dbReference type="RefSeq" id="WP_315603018.1">
    <property type="nucleotide sequence ID" value="NZ_CP130318.1"/>
</dbReference>
<evidence type="ECO:0000313" key="2">
    <source>
        <dbReference type="EMBL" id="WNQ09247.1"/>
    </source>
</evidence>
<evidence type="ECO:0000259" key="1">
    <source>
        <dbReference type="Pfam" id="PF17881"/>
    </source>
</evidence>
<evidence type="ECO:0000313" key="3">
    <source>
        <dbReference type="Proteomes" id="UP001305702"/>
    </source>
</evidence>
<dbReference type="Gene3D" id="3.10.450.40">
    <property type="match status" value="2"/>
</dbReference>
<keyword evidence="3" id="KW-1185">Reference proteome</keyword>
<accession>A0AA96L914</accession>
<dbReference type="KEGG" id="paun:MJA45_16570"/>